<name>A0AC61MYJ4_9FIRM</name>
<dbReference type="EMBL" id="CP068393">
    <property type="protein sequence ID" value="QUC68202.1"/>
    <property type="molecule type" value="Genomic_DNA"/>
</dbReference>
<accession>A0AC61MYJ4</accession>
<gene>
    <name evidence="1" type="ORF">JYE49_05775</name>
</gene>
<protein>
    <submittedName>
        <fullName evidence="1">4Fe-4S cluster-binding domain-containing protein</fullName>
    </submittedName>
</protein>
<sequence>MEPEEKIAKLWGKQQIKHTDTYRLMRYVMRVDHEGNVLLYNVITSQLAVLEGEEVDIINSLPVKYIPGMEQLVDNHFLVPESYDEHQQVVNMRCIFRKLEEAQVSKDITKYTILPTTACNARCYYCFEQGAKTTKMSKEIADSVVEFIASHCGEKKFVRITWFGGEPTVASDRIDQITEGLRLRGIKYLSQMVTNGYLFDEGLVQKAKEKWNLEYLQICFDGLEERHNATKSFVNVRDNPYQRILRNIGLLLDSGIRVGMRMNFDKANYQDFGGLVKEAKLRFGDNPNLSVYAFPVIGEYADKEGNVLHGSEEWFIDKIVELNNMSREAGLYHSVKQLPHFRYHCCDAENDSTVTITPDGSLVRCCERFDDTETTGTVTEGITDENRAGAWKISADHPKCRDCTFFPDCYRIEKCPAKDRCLFLPESYRKYTDTIISLFSSGKNLSNKKEDDCNVF</sequence>
<keyword evidence="2" id="KW-1185">Reference proteome</keyword>
<evidence type="ECO:0000313" key="2">
    <source>
        <dbReference type="Proteomes" id="UP000682782"/>
    </source>
</evidence>
<proteinExistence type="predicted"/>
<organism evidence="1 2">
    <name type="scientific">Aristaeella hokkaidonensis</name>
    <dbReference type="NCBI Taxonomy" id="3046382"/>
    <lineage>
        <taxon>Bacteria</taxon>
        <taxon>Bacillati</taxon>
        <taxon>Bacillota</taxon>
        <taxon>Clostridia</taxon>
        <taxon>Eubacteriales</taxon>
        <taxon>Aristaeellaceae</taxon>
        <taxon>Aristaeella</taxon>
    </lineage>
</organism>
<dbReference type="Proteomes" id="UP000682782">
    <property type="component" value="Chromosome"/>
</dbReference>
<reference evidence="1" key="1">
    <citation type="submission" date="2021-01" db="EMBL/GenBank/DDBJ databases">
        <title>Complete genome sequence of Clostridiales bacterium R-7.</title>
        <authorList>
            <person name="Mahoney-Kurpe S.C."/>
            <person name="Palevich N."/>
            <person name="Koike S."/>
            <person name="Moon C.D."/>
            <person name="Attwood G.T."/>
        </authorList>
    </citation>
    <scope>NUCLEOTIDE SEQUENCE</scope>
    <source>
        <strain evidence="1">R-7</strain>
    </source>
</reference>
<evidence type="ECO:0000313" key="1">
    <source>
        <dbReference type="EMBL" id="QUC68202.1"/>
    </source>
</evidence>